<organism evidence="5">
    <name type="scientific">Lygus hesperus</name>
    <name type="common">Western plant bug</name>
    <dbReference type="NCBI Taxonomy" id="30085"/>
    <lineage>
        <taxon>Eukaryota</taxon>
        <taxon>Metazoa</taxon>
        <taxon>Ecdysozoa</taxon>
        <taxon>Arthropoda</taxon>
        <taxon>Hexapoda</taxon>
        <taxon>Insecta</taxon>
        <taxon>Pterygota</taxon>
        <taxon>Neoptera</taxon>
        <taxon>Paraneoptera</taxon>
        <taxon>Hemiptera</taxon>
        <taxon>Heteroptera</taxon>
        <taxon>Panheteroptera</taxon>
        <taxon>Cimicomorpha</taxon>
        <taxon>Miridae</taxon>
        <taxon>Mirini</taxon>
        <taxon>Lygus</taxon>
    </lineage>
</organism>
<dbReference type="Gene3D" id="3.40.50.10190">
    <property type="entry name" value="BRCT domain"/>
    <property type="match status" value="2"/>
</dbReference>
<keyword evidence="1" id="KW-0862">Zinc</keyword>
<evidence type="ECO:0000313" key="5">
    <source>
        <dbReference type="EMBL" id="JAQ00533.1"/>
    </source>
</evidence>
<feature type="compositionally biased region" description="Basic and acidic residues" evidence="2">
    <location>
        <begin position="310"/>
        <end position="319"/>
    </location>
</feature>
<keyword evidence="1" id="KW-0479">Metal-binding</keyword>
<feature type="compositionally biased region" description="Polar residues" evidence="2">
    <location>
        <begin position="572"/>
        <end position="583"/>
    </location>
</feature>
<name>A0A146KVM2_LYGHE</name>
<feature type="region of interest" description="Disordered" evidence="2">
    <location>
        <begin position="510"/>
        <end position="584"/>
    </location>
</feature>
<gene>
    <name evidence="5" type="ORF">g.81928</name>
</gene>
<dbReference type="InterPro" id="IPR013087">
    <property type="entry name" value="Znf_C2H2_type"/>
</dbReference>
<feature type="region of interest" description="Disordered" evidence="2">
    <location>
        <begin position="613"/>
        <end position="679"/>
    </location>
</feature>
<accession>A0A146KVM2</accession>
<dbReference type="Pfam" id="PF18428">
    <property type="entry name" value="BRCT_3"/>
    <property type="match status" value="1"/>
</dbReference>
<feature type="compositionally biased region" description="Low complexity" evidence="2">
    <location>
        <begin position="536"/>
        <end position="547"/>
    </location>
</feature>
<dbReference type="PROSITE" id="PS50172">
    <property type="entry name" value="BRCT"/>
    <property type="match status" value="1"/>
</dbReference>
<dbReference type="SMART" id="SM00292">
    <property type="entry name" value="BRCT"/>
    <property type="match status" value="2"/>
</dbReference>
<proteinExistence type="predicted"/>
<feature type="compositionally biased region" description="Low complexity" evidence="2">
    <location>
        <begin position="55"/>
        <end position="66"/>
    </location>
</feature>
<dbReference type="SUPFAM" id="SSF52113">
    <property type="entry name" value="BRCT domain"/>
    <property type="match status" value="1"/>
</dbReference>
<evidence type="ECO:0008006" key="6">
    <source>
        <dbReference type="Google" id="ProtNLM"/>
    </source>
</evidence>
<feature type="region of interest" description="Disordered" evidence="2">
    <location>
        <begin position="122"/>
        <end position="167"/>
    </location>
</feature>
<dbReference type="PROSITE" id="PS50157">
    <property type="entry name" value="ZINC_FINGER_C2H2_2"/>
    <property type="match status" value="1"/>
</dbReference>
<feature type="compositionally biased region" description="Polar residues" evidence="2">
    <location>
        <begin position="664"/>
        <end position="679"/>
    </location>
</feature>
<feature type="domain" description="C2H2-type" evidence="3">
    <location>
        <begin position="589"/>
        <end position="619"/>
    </location>
</feature>
<dbReference type="GO" id="GO:0008270">
    <property type="term" value="F:zinc ion binding"/>
    <property type="evidence" value="ECO:0007669"/>
    <property type="project" value="UniProtKB-KW"/>
</dbReference>
<dbReference type="CDD" id="cd17724">
    <property type="entry name" value="BRCT_p53bp1_rpt2"/>
    <property type="match status" value="1"/>
</dbReference>
<evidence type="ECO:0000256" key="1">
    <source>
        <dbReference type="PROSITE-ProRule" id="PRU00042"/>
    </source>
</evidence>
<evidence type="ECO:0000256" key="2">
    <source>
        <dbReference type="SAM" id="MobiDB-lite"/>
    </source>
</evidence>
<reference evidence="5" key="1">
    <citation type="journal article" date="2016" name="Gigascience">
        <title>De novo construction of an expanded transcriptome assembly for the western tarnished plant bug, Lygus hesperus.</title>
        <authorList>
            <person name="Tassone E.E."/>
            <person name="Geib S.M."/>
            <person name="Hall B."/>
            <person name="Fabrick J.A."/>
            <person name="Brent C.S."/>
            <person name="Hull J.J."/>
        </authorList>
    </citation>
    <scope>NUCLEOTIDE SEQUENCE</scope>
</reference>
<dbReference type="EMBL" id="GDHC01018096">
    <property type="protein sequence ID" value="JAQ00533.1"/>
    <property type="molecule type" value="Transcribed_RNA"/>
</dbReference>
<feature type="domain" description="BRCT" evidence="4">
    <location>
        <begin position="872"/>
        <end position="971"/>
    </location>
</feature>
<feature type="compositionally biased region" description="Basic residues" evidence="2">
    <location>
        <begin position="613"/>
        <end position="622"/>
    </location>
</feature>
<feature type="compositionally biased region" description="Polar residues" evidence="2">
    <location>
        <begin position="553"/>
        <end position="564"/>
    </location>
</feature>
<dbReference type="InterPro" id="IPR036420">
    <property type="entry name" value="BRCT_dom_sf"/>
</dbReference>
<feature type="compositionally biased region" description="Polar residues" evidence="2">
    <location>
        <begin position="68"/>
        <end position="78"/>
    </location>
</feature>
<dbReference type="AlphaFoldDB" id="A0A146KVM2"/>
<feature type="compositionally biased region" description="Basic residues" evidence="2">
    <location>
        <begin position="517"/>
        <end position="530"/>
    </location>
</feature>
<dbReference type="InterPro" id="IPR001357">
    <property type="entry name" value="BRCT_dom"/>
</dbReference>
<evidence type="ECO:0000259" key="4">
    <source>
        <dbReference type="PROSITE" id="PS50172"/>
    </source>
</evidence>
<feature type="region of interest" description="Disordered" evidence="2">
    <location>
        <begin position="55"/>
        <end position="78"/>
    </location>
</feature>
<dbReference type="InterPro" id="IPR047250">
    <property type="entry name" value="BRCT_p53bp1-like_rpt2"/>
</dbReference>
<sequence length="978" mass="108178">MMNPPEVAHPKQKKFCVTFEVTEGKTTGHVISFDHISSSIVSSLSSGALADHSSLSESSESLPHLPAHSSTSTNSSGLYVSRTAKRTTKPCQCCTVLNYLKLHCLCGQGNLLFVRDISSKDGAEPKEGARQPEVYSDMDLTDPAIPERTSSSTDAATPADTQESQPFPKIRLSLRPECLVTNVSEPQEDEFEAIPGWWNVPKWEQLMAFPEELPIEARPLSVPSHYKEDKKSRFLTLLWISRTLYAHDNGNPPPKGITRVFHDPRMEPELPREIYNLLDKFSDNDIVQILKRFDEVKHLARKFAGGECREHVPGDEEAHSTTGADIPPSCAPNIPSKTDEAAHVQEPTTGDAVSDSKITLVYAKFQKWYYPGIMECTVEEWDTSTRPITVQFYDGSPDQHLQPDMIFPLQRLPPGANIQLQLESNIYEDVFFMSFERSVHESRKPSANVTIFSEDSPVTSTTFPLTALSPKDVVQIRSALKNAFYPSRSRINFTELTTGSILEYASRRTRVAAGGDHKKKPQQVPVKRKKDVTQKPSSSTESAPSTPKRTKTEVTSTPLAQPSTAPLPPEPSSTEQSYTSPEGSPNVAYLCTAPGCGKLFETERLLLDHREKIKRNRKRQHTTMKVVSRDALEQNNGSARKLSDKKVNSAGPSRPGGSRCVTIQLPQSSRPSDSETDTNSLCTDRWSRCVSGYGLRPEKCTLSDRVKSFKKLKGGSRGKYHPPTGLFTSQHFILTDGPPQTFSKRRKRAIDSESESTDVENYYATSVEFDVLKLQEAIECGGGRIYSDFSDVPNDLRKNPGHNLIVVSGHPTCTVNYIYGVSLGCTIVRHDTILDCASKKIPLRDALSSGSAILLPPGWCEQKMTWAPPRASPVKPLKDLMFFLALRCNQESKSFWSSLILHLGGKPIVIEGNHQLFARLDRSIYGIVADPDVATSLFSQALEKGVPIVNTAWVVQAVITGSQPPFAPYAVSVVDSSS</sequence>
<keyword evidence="1" id="KW-0863">Zinc-finger</keyword>
<evidence type="ECO:0000259" key="3">
    <source>
        <dbReference type="PROSITE" id="PS50157"/>
    </source>
</evidence>
<feature type="compositionally biased region" description="Polar residues" evidence="2">
    <location>
        <begin position="148"/>
        <end position="165"/>
    </location>
</feature>
<feature type="region of interest" description="Disordered" evidence="2">
    <location>
        <begin position="310"/>
        <end position="350"/>
    </location>
</feature>
<protein>
    <recommendedName>
        <fullName evidence="6">BRCT domain-containing protein</fullName>
    </recommendedName>
</protein>